<dbReference type="OMA" id="RIMEHHI"/>
<accession>A0A1R3RHC9</accession>
<organism evidence="2 3">
    <name type="scientific">Aspergillus carbonarius (strain ITEM 5010)</name>
    <dbReference type="NCBI Taxonomy" id="602072"/>
    <lineage>
        <taxon>Eukaryota</taxon>
        <taxon>Fungi</taxon>
        <taxon>Dikarya</taxon>
        <taxon>Ascomycota</taxon>
        <taxon>Pezizomycotina</taxon>
        <taxon>Eurotiomycetes</taxon>
        <taxon>Eurotiomycetidae</taxon>
        <taxon>Eurotiales</taxon>
        <taxon>Aspergillaceae</taxon>
        <taxon>Aspergillus</taxon>
        <taxon>Aspergillus subgen. Circumdati</taxon>
    </lineage>
</organism>
<protein>
    <recommendedName>
        <fullName evidence="1">SnoaL-like domain-containing protein</fullName>
    </recommendedName>
</protein>
<dbReference type="OrthoDB" id="4223701at2759"/>
<dbReference type="InterPro" id="IPR037401">
    <property type="entry name" value="SnoaL-like"/>
</dbReference>
<feature type="domain" description="SnoaL-like" evidence="1">
    <location>
        <begin position="4"/>
        <end position="77"/>
    </location>
</feature>
<evidence type="ECO:0000313" key="2">
    <source>
        <dbReference type="EMBL" id="OOF93886.1"/>
    </source>
</evidence>
<name>A0A1R3RHC9_ASPC5</name>
<evidence type="ECO:0000313" key="3">
    <source>
        <dbReference type="Proteomes" id="UP000188318"/>
    </source>
</evidence>
<dbReference type="Pfam" id="PF13577">
    <property type="entry name" value="SnoaL_4"/>
    <property type="match status" value="1"/>
</dbReference>
<reference evidence="3" key="1">
    <citation type="journal article" date="2017" name="Genome Biol.">
        <title>Comparative genomics reveals high biological diversity and specific adaptations in the industrially and medically important fungal genus Aspergillus.</title>
        <authorList>
            <person name="de Vries R.P."/>
            <person name="Riley R."/>
            <person name="Wiebenga A."/>
            <person name="Aguilar-Osorio G."/>
            <person name="Amillis S."/>
            <person name="Uchima C.A."/>
            <person name="Anderluh G."/>
            <person name="Asadollahi M."/>
            <person name="Askin M."/>
            <person name="Barry K."/>
            <person name="Battaglia E."/>
            <person name="Bayram O."/>
            <person name="Benocci T."/>
            <person name="Braus-Stromeyer S.A."/>
            <person name="Caldana C."/>
            <person name="Canovas D."/>
            <person name="Cerqueira G.C."/>
            <person name="Chen F."/>
            <person name="Chen W."/>
            <person name="Choi C."/>
            <person name="Clum A."/>
            <person name="Dos Santos R.A."/>
            <person name="Damasio A.R."/>
            <person name="Diallinas G."/>
            <person name="Emri T."/>
            <person name="Fekete E."/>
            <person name="Flipphi M."/>
            <person name="Freyberg S."/>
            <person name="Gallo A."/>
            <person name="Gournas C."/>
            <person name="Habgood R."/>
            <person name="Hainaut M."/>
            <person name="Harispe M.L."/>
            <person name="Henrissat B."/>
            <person name="Hilden K.S."/>
            <person name="Hope R."/>
            <person name="Hossain A."/>
            <person name="Karabika E."/>
            <person name="Karaffa L."/>
            <person name="Karanyi Z."/>
            <person name="Krasevec N."/>
            <person name="Kuo A."/>
            <person name="Kusch H."/>
            <person name="LaButti K."/>
            <person name="Lagendijk E.L."/>
            <person name="Lapidus A."/>
            <person name="Levasseur A."/>
            <person name="Lindquist E."/>
            <person name="Lipzen A."/>
            <person name="Logrieco A.F."/>
            <person name="MacCabe A."/>
            <person name="Maekelae M.R."/>
            <person name="Malavazi I."/>
            <person name="Melin P."/>
            <person name="Meyer V."/>
            <person name="Mielnichuk N."/>
            <person name="Miskei M."/>
            <person name="Molnar A.P."/>
            <person name="Mule G."/>
            <person name="Ngan C.Y."/>
            <person name="Orejas M."/>
            <person name="Orosz E."/>
            <person name="Ouedraogo J.P."/>
            <person name="Overkamp K.M."/>
            <person name="Park H.-S."/>
            <person name="Perrone G."/>
            <person name="Piumi F."/>
            <person name="Punt P.J."/>
            <person name="Ram A.F."/>
            <person name="Ramon A."/>
            <person name="Rauscher S."/>
            <person name="Record E."/>
            <person name="Riano-Pachon D.M."/>
            <person name="Robert V."/>
            <person name="Roehrig J."/>
            <person name="Ruller R."/>
            <person name="Salamov A."/>
            <person name="Salih N.S."/>
            <person name="Samson R.A."/>
            <person name="Sandor E."/>
            <person name="Sanguinetti M."/>
            <person name="Schuetze T."/>
            <person name="Sepcic K."/>
            <person name="Shelest E."/>
            <person name="Sherlock G."/>
            <person name="Sophianopoulou V."/>
            <person name="Squina F.M."/>
            <person name="Sun H."/>
            <person name="Susca A."/>
            <person name="Todd R.B."/>
            <person name="Tsang A."/>
            <person name="Unkles S.E."/>
            <person name="van de Wiele N."/>
            <person name="van Rossen-Uffink D."/>
            <person name="Oliveira J.V."/>
            <person name="Vesth T.C."/>
            <person name="Visser J."/>
            <person name="Yu J.-H."/>
            <person name="Zhou M."/>
            <person name="Andersen M.R."/>
            <person name="Archer D.B."/>
            <person name="Baker S.E."/>
            <person name="Benoit I."/>
            <person name="Brakhage A.A."/>
            <person name="Braus G.H."/>
            <person name="Fischer R."/>
            <person name="Frisvad J.C."/>
            <person name="Goldman G.H."/>
            <person name="Houbraken J."/>
            <person name="Oakley B."/>
            <person name="Pocsi I."/>
            <person name="Scazzocchio C."/>
            <person name="Seiboth B."/>
            <person name="vanKuyk P.A."/>
            <person name="Wortman J."/>
            <person name="Dyer P.S."/>
            <person name="Grigoriev I.V."/>
        </authorList>
    </citation>
    <scope>NUCLEOTIDE SEQUENCE [LARGE SCALE GENOMIC DNA]</scope>
    <source>
        <strain evidence="3">ITEM 5010</strain>
    </source>
</reference>
<dbReference type="EMBL" id="KV907503">
    <property type="protein sequence ID" value="OOF93886.1"/>
    <property type="molecule type" value="Genomic_DNA"/>
</dbReference>
<dbReference type="InterPro" id="IPR032710">
    <property type="entry name" value="NTF2-like_dom_sf"/>
</dbReference>
<sequence length="130" mass="14502">MVTLTRTALADLATRYFHSVDTGDITDAISLIAPDAVFTVETDHATFNGRDAIQSVLKSFSDRSRIMEHHIRNIVVDEVARKISTEQRYIGELHDGTKREMVTCNFFDVGVDGRFERIVVWMAGASPLGS</sequence>
<gene>
    <name evidence="2" type="ORF">ASPCADRAFT_7377</name>
</gene>
<dbReference type="Gene3D" id="3.10.450.50">
    <property type="match status" value="1"/>
</dbReference>
<dbReference type="VEuPathDB" id="FungiDB:ASPCADRAFT_7377"/>
<dbReference type="AlphaFoldDB" id="A0A1R3RHC9"/>
<proteinExistence type="predicted"/>
<dbReference type="Proteomes" id="UP000188318">
    <property type="component" value="Unassembled WGS sequence"/>
</dbReference>
<keyword evidence="3" id="KW-1185">Reference proteome</keyword>
<dbReference type="SUPFAM" id="SSF54427">
    <property type="entry name" value="NTF2-like"/>
    <property type="match status" value="1"/>
</dbReference>
<evidence type="ECO:0000259" key="1">
    <source>
        <dbReference type="Pfam" id="PF13577"/>
    </source>
</evidence>